<name>A0A1U7HHD8_9CYAN</name>
<evidence type="ECO:0000313" key="2">
    <source>
        <dbReference type="Proteomes" id="UP000186868"/>
    </source>
</evidence>
<evidence type="ECO:0000313" key="1">
    <source>
        <dbReference type="EMBL" id="OKH22971.1"/>
    </source>
</evidence>
<keyword evidence="2" id="KW-1185">Reference proteome</keyword>
<dbReference type="RefSeq" id="WP_073599606.1">
    <property type="nucleotide sequence ID" value="NZ_MRCB01000011.1"/>
</dbReference>
<gene>
    <name evidence="1" type="ORF">NIES593_10905</name>
</gene>
<reference evidence="1 2" key="1">
    <citation type="submission" date="2016-11" db="EMBL/GenBank/DDBJ databases">
        <title>Draft Genome Sequences of Nine Cyanobacterial Strains from Diverse Habitats.</title>
        <authorList>
            <person name="Zhu T."/>
            <person name="Hou S."/>
            <person name="Lu X."/>
            <person name="Hess W.R."/>
        </authorList>
    </citation>
    <scope>NUCLEOTIDE SEQUENCE [LARGE SCALE GENOMIC DNA]</scope>
    <source>
        <strain evidence="1 2">NIES-593</strain>
    </source>
</reference>
<protein>
    <submittedName>
        <fullName evidence="1">Uncharacterized protein</fullName>
    </submittedName>
</protein>
<sequence length="82" mass="9604">MDAFSPTPPGWTETAVHALDFSCPRCRASATKAQRVWINRRAPVIGEDYRRKWQEFYQCECGQVWWSWSSDRPPSELANRVE</sequence>
<dbReference type="EMBL" id="MRCB01000011">
    <property type="protein sequence ID" value="OKH22971.1"/>
    <property type="molecule type" value="Genomic_DNA"/>
</dbReference>
<comment type="caution">
    <text evidence="1">The sequence shown here is derived from an EMBL/GenBank/DDBJ whole genome shotgun (WGS) entry which is preliminary data.</text>
</comment>
<proteinExistence type="predicted"/>
<dbReference type="AlphaFoldDB" id="A0A1U7HHD8"/>
<accession>A0A1U7HHD8</accession>
<dbReference type="OrthoDB" id="559685at2"/>
<organism evidence="1 2">
    <name type="scientific">Hydrococcus rivularis NIES-593</name>
    <dbReference type="NCBI Taxonomy" id="1921803"/>
    <lineage>
        <taxon>Bacteria</taxon>
        <taxon>Bacillati</taxon>
        <taxon>Cyanobacteriota</taxon>
        <taxon>Cyanophyceae</taxon>
        <taxon>Pleurocapsales</taxon>
        <taxon>Hydrococcaceae</taxon>
        <taxon>Hydrococcus</taxon>
    </lineage>
</organism>
<dbReference type="STRING" id="1921803.NIES593_10905"/>
<dbReference type="Proteomes" id="UP000186868">
    <property type="component" value="Unassembled WGS sequence"/>
</dbReference>